<reference evidence="2" key="1">
    <citation type="journal article" date="2021" name="Sci. Adv.">
        <title>The American lobster genome reveals insights on longevity, neural, and immune adaptations.</title>
        <authorList>
            <person name="Polinski J.M."/>
            <person name="Zimin A.V."/>
            <person name="Clark K.F."/>
            <person name="Kohn A.B."/>
            <person name="Sadowski N."/>
            <person name="Timp W."/>
            <person name="Ptitsyn A."/>
            <person name="Khanna P."/>
            <person name="Romanova D.Y."/>
            <person name="Williams P."/>
            <person name="Greenwood S.J."/>
            <person name="Moroz L.L."/>
            <person name="Walt D.R."/>
            <person name="Bodnar A.G."/>
        </authorList>
    </citation>
    <scope>NUCLEOTIDE SEQUENCE</scope>
    <source>
        <strain evidence="2">GMGI-L3</strain>
    </source>
</reference>
<keyword evidence="3" id="KW-1185">Reference proteome</keyword>
<comment type="caution">
    <text evidence="2">The sequence shown here is derived from an EMBL/GenBank/DDBJ whole genome shotgun (WGS) entry which is preliminary data.</text>
</comment>
<feature type="compositionally biased region" description="Acidic residues" evidence="1">
    <location>
        <begin position="79"/>
        <end position="158"/>
    </location>
</feature>
<dbReference type="EMBL" id="JAHLQT010039068">
    <property type="protein sequence ID" value="KAG7156462.1"/>
    <property type="molecule type" value="Genomic_DNA"/>
</dbReference>
<proteinExistence type="predicted"/>
<feature type="region of interest" description="Disordered" evidence="1">
    <location>
        <begin position="77"/>
        <end position="158"/>
    </location>
</feature>
<evidence type="ECO:0008006" key="4">
    <source>
        <dbReference type="Google" id="ProtNLM"/>
    </source>
</evidence>
<protein>
    <recommendedName>
        <fullName evidence="4">WAP domain-containing protein</fullName>
    </recommendedName>
</protein>
<organism evidence="2 3">
    <name type="scientific">Homarus americanus</name>
    <name type="common">American lobster</name>
    <dbReference type="NCBI Taxonomy" id="6706"/>
    <lineage>
        <taxon>Eukaryota</taxon>
        <taxon>Metazoa</taxon>
        <taxon>Ecdysozoa</taxon>
        <taxon>Arthropoda</taxon>
        <taxon>Crustacea</taxon>
        <taxon>Multicrustacea</taxon>
        <taxon>Malacostraca</taxon>
        <taxon>Eumalacostraca</taxon>
        <taxon>Eucarida</taxon>
        <taxon>Decapoda</taxon>
        <taxon>Pleocyemata</taxon>
        <taxon>Astacidea</taxon>
        <taxon>Nephropoidea</taxon>
        <taxon>Nephropidae</taxon>
        <taxon>Homarus</taxon>
    </lineage>
</organism>
<dbReference type="Proteomes" id="UP000747542">
    <property type="component" value="Unassembled WGS sequence"/>
</dbReference>
<dbReference type="AlphaFoldDB" id="A0A8J5JDN1"/>
<accession>A0A8J5JDN1</accession>
<evidence type="ECO:0000313" key="2">
    <source>
        <dbReference type="EMBL" id="KAG7156462.1"/>
    </source>
</evidence>
<sequence length="158" mass="17754">MTCRGGWLAVGITASGTKDHTAVMTAPALTARYSGSLPLVKGQPKDQKMCASDGYCLEDEKCCPSPCAGRHICLPALEPTDDEEDGELEQEENDEDEDETQEEENEDGNLVQEEEDEEYSDTEQEEEEEYSDTVQEEEEEGLEYDEELDDEEPLEEEE</sequence>
<evidence type="ECO:0000313" key="3">
    <source>
        <dbReference type="Proteomes" id="UP000747542"/>
    </source>
</evidence>
<name>A0A8J5JDN1_HOMAM</name>
<evidence type="ECO:0000256" key="1">
    <source>
        <dbReference type="SAM" id="MobiDB-lite"/>
    </source>
</evidence>
<gene>
    <name evidence="2" type="ORF">Hamer_G020542</name>
</gene>